<keyword evidence="1" id="KW-1133">Transmembrane helix</keyword>
<evidence type="ECO:0000313" key="2">
    <source>
        <dbReference type="EMBL" id="PWW79585.1"/>
    </source>
</evidence>
<gene>
    <name evidence="2" type="ORF">C7212DRAFT_341858</name>
</gene>
<keyword evidence="1" id="KW-0472">Membrane</keyword>
<accession>A0A317SYS0</accession>
<keyword evidence="1" id="KW-0812">Transmembrane</keyword>
<name>A0A317SYS0_9PEZI</name>
<protein>
    <submittedName>
        <fullName evidence="2">Uncharacterized protein</fullName>
    </submittedName>
</protein>
<proteinExistence type="predicted"/>
<keyword evidence="3" id="KW-1185">Reference proteome</keyword>
<dbReference type="Proteomes" id="UP000246991">
    <property type="component" value="Unassembled WGS sequence"/>
</dbReference>
<sequence length="123" mass="13671">MNGTALEVSTSFPFLQIFEVNKWPIGALLDTVLTHEYLTDISPSPVFLAAYGSFLFYAFYGPVGYLSSSSELLRPESSPSILADTLSIRRIYPLHALLSPPSFQKGPRSTSASTCTYWNRNLR</sequence>
<evidence type="ECO:0000313" key="3">
    <source>
        <dbReference type="Proteomes" id="UP000246991"/>
    </source>
</evidence>
<feature type="transmembrane region" description="Helical" evidence="1">
    <location>
        <begin position="46"/>
        <end position="66"/>
    </location>
</feature>
<evidence type="ECO:0000256" key="1">
    <source>
        <dbReference type="SAM" id="Phobius"/>
    </source>
</evidence>
<dbReference type="EMBL" id="PYWC01000007">
    <property type="protein sequence ID" value="PWW79585.1"/>
    <property type="molecule type" value="Genomic_DNA"/>
</dbReference>
<organism evidence="2 3">
    <name type="scientific">Tuber magnatum</name>
    <name type="common">white Piedmont truffle</name>
    <dbReference type="NCBI Taxonomy" id="42249"/>
    <lineage>
        <taxon>Eukaryota</taxon>
        <taxon>Fungi</taxon>
        <taxon>Dikarya</taxon>
        <taxon>Ascomycota</taxon>
        <taxon>Pezizomycotina</taxon>
        <taxon>Pezizomycetes</taxon>
        <taxon>Pezizales</taxon>
        <taxon>Tuberaceae</taxon>
        <taxon>Tuber</taxon>
    </lineage>
</organism>
<reference evidence="2 3" key="1">
    <citation type="submission" date="2018-03" db="EMBL/GenBank/DDBJ databases">
        <title>Genomes of Pezizomycetes fungi and the evolution of truffles.</title>
        <authorList>
            <person name="Murat C."/>
            <person name="Payen T."/>
            <person name="Noel B."/>
            <person name="Kuo A."/>
            <person name="Martin F.M."/>
        </authorList>
    </citation>
    <scope>NUCLEOTIDE SEQUENCE [LARGE SCALE GENOMIC DNA]</scope>
    <source>
        <strain evidence="2">091103-1</strain>
    </source>
</reference>
<comment type="caution">
    <text evidence="2">The sequence shown here is derived from an EMBL/GenBank/DDBJ whole genome shotgun (WGS) entry which is preliminary data.</text>
</comment>
<dbReference type="AlphaFoldDB" id="A0A317SYS0"/>